<organism evidence="1 2">
    <name type="scientific">Trinickia dabaoshanensis</name>
    <dbReference type="NCBI Taxonomy" id="564714"/>
    <lineage>
        <taxon>Bacteria</taxon>
        <taxon>Pseudomonadati</taxon>
        <taxon>Pseudomonadota</taxon>
        <taxon>Betaproteobacteria</taxon>
        <taxon>Burkholderiales</taxon>
        <taxon>Burkholderiaceae</taxon>
        <taxon>Trinickia</taxon>
    </lineage>
</organism>
<sequence length="135" mass="14349">MMPLATTPGHRHLAAWPLSHPAAPASPPPGSSEPSTVDWVYRAAIACAAAIRTPAGSRQSDIPIGTMYRTTLAMPGLGRVRMTVAHRTAHLAVRLSCATQGGYALLTMSKYRLELRLTRVLGQATQVEVAHDGTP</sequence>
<gene>
    <name evidence="1" type="ORF">C0Z18_10820</name>
</gene>
<dbReference type="EMBL" id="PNYA01000008">
    <property type="protein sequence ID" value="PMS20423.1"/>
    <property type="molecule type" value="Genomic_DNA"/>
</dbReference>
<proteinExistence type="predicted"/>
<evidence type="ECO:0008006" key="3">
    <source>
        <dbReference type="Google" id="ProtNLM"/>
    </source>
</evidence>
<protein>
    <recommendedName>
        <fullName evidence="3">Flagellar hook-length control protein FliK</fullName>
    </recommendedName>
</protein>
<dbReference type="AlphaFoldDB" id="A0A2N7VTE5"/>
<evidence type="ECO:0000313" key="2">
    <source>
        <dbReference type="Proteomes" id="UP000235616"/>
    </source>
</evidence>
<reference evidence="1 2" key="1">
    <citation type="submission" date="2018-01" db="EMBL/GenBank/DDBJ databases">
        <title>Whole genome analyses suggest that Burkholderia sensu lato contains two further novel genera in the rhizoxinica-symbiotica group Mycetohabitans gen. nov., and Trinickia gen. nov.: implications for the evolution of diazotrophy and nodulation in the Burkholderiaceae.</title>
        <authorList>
            <person name="Estrada-de los Santos P."/>
            <person name="Palmer M."/>
            <person name="Chavez-Ramirez B."/>
            <person name="Beukes C."/>
            <person name="Steenkamp E.T."/>
            <person name="Hirsch A.M."/>
            <person name="Manyaka P."/>
            <person name="Maluk M."/>
            <person name="Lafos M."/>
            <person name="Crook M."/>
            <person name="Gross E."/>
            <person name="Simon M.F."/>
            <person name="Bueno dos Reis Junior F."/>
            <person name="Poole P.S."/>
            <person name="Venter S.N."/>
            <person name="James E.K."/>
        </authorList>
    </citation>
    <scope>NUCLEOTIDE SEQUENCE [LARGE SCALE GENOMIC DNA]</scope>
    <source>
        <strain evidence="1 2">GIMN1.004</strain>
    </source>
</reference>
<keyword evidence="2" id="KW-1185">Reference proteome</keyword>
<name>A0A2N7VTE5_9BURK</name>
<dbReference type="Proteomes" id="UP000235616">
    <property type="component" value="Unassembled WGS sequence"/>
</dbReference>
<accession>A0A2N7VTE5</accession>
<evidence type="ECO:0000313" key="1">
    <source>
        <dbReference type="EMBL" id="PMS20423.1"/>
    </source>
</evidence>
<comment type="caution">
    <text evidence="1">The sequence shown here is derived from an EMBL/GenBank/DDBJ whole genome shotgun (WGS) entry which is preliminary data.</text>
</comment>